<evidence type="ECO:0000256" key="3">
    <source>
        <dbReference type="ARBA" id="ARBA00010895"/>
    </source>
</evidence>
<dbReference type="InterPro" id="IPR010487">
    <property type="entry name" value="NGRN/Rrg9"/>
</dbReference>
<feature type="compositionally biased region" description="Basic residues" evidence="5">
    <location>
        <begin position="149"/>
        <end position="161"/>
    </location>
</feature>
<organism evidence="6 8">
    <name type="scientific">Sungouiella intermedia</name>
    <dbReference type="NCBI Taxonomy" id="45354"/>
    <lineage>
        <taxon>Eukaryota</taxon>
        <taxon>Fungi</taxon>
        <taxon>Dikarya</taxon>
        <taxon>Ascomycota</taxon>
        <taxon>Saccharomycotina</taxon>
        <taxon>Pichiomycetes</taxon>
        <taxon>Metschnikowiaceae</taxon>
        <taxon>Sungouiella</taxon>
    </lineage>
</organism>
<sequence length="181" mass="21062">MWCTLRHKTLAPLLQCRWKSKVAQTSREVSEAAFKDQLRAVDAANARNLPEWAKREESLRKRYGAWNPTRKLSRQQISDIRELKAQWPQMKTKQLADHFHVNPESIRRILKSKWEPSETELASMNERAAKRKLQSQERKKASLELIKPPVKKYGKSSKRQGTKTTKNDKKPFTVGVGDLID</sequence>
<gene>
    <name evidence="6" type="ORF">SAMEA4029009_CIC11G00000005314</name>
    <name evidence="7" type="ORF">SAMEA4029010_CIC11G00000001671</name>
</gene>
<protein>
    <recommendedName>
        <fullName evidence="4">Required for respiratory growth protein 9, mitochondrial</fullName>
    </recommendedName>
</protein>
<evidence type="ECO:0000256" key="5">
    <source>
        <dbReference type="SAM" id="MobiDB-lite"/>
    </source>
</evidence>
<evidence type="ECO:0000313" key="9">
    <source>
        <dbReference type="Proteomes" id="UP000182334"/>
    </source>
</evidence>
<evidence type="ECO:0000313" key="8">
    <source>
        <dbReference type="Proteomes" id="UP000182259"/>
    </source>
</evidence>
<dbReference type="PANTHER" id="PTHR13475">
    <property type="entry name" value="NEUGRIN"/>
    <property type="match status" value="1"/>
</dbReference>
<evidence type="ECO:0000313" key="7">
    <source>
        <dbReference type="EMBL" id="SGZ55798.1"/>
    </source>
</evidence>
<evidence type="ECO:0000256" key="2">
    <source>
        <dbReference type="ARBA" id="ARBA00004173"/>
    </source>
</evidence>
<dbReference type="GO" id="GO:0005634">
    <property type="term" value="C:nucleus"/>
    <property type="evidence" value="ECO:0007669"/>
    <property type="project" value="TreeGrafter"/>
</dbReference>
<evidence type="ECO:0000256" key="4">
    <source>
        <dbReference type="ARBA" id="ARBA00013566"/>
    </source>
</evidence>
<dbReference type="EMBL" id="LT635767">
    <property type="protein sequence ID" value="SGZ55759.1"/>
    <property type="molecule type" value="Genomic_DNA"/>
</dbReference>
<evidence type="ECO:0000256" key="1">
    <source>
        <dbReference type="ARBA" id="ARBA00003548"/>
    </source>
</evidence>
<dbReference type="EMBL" id="LT635760">
    <property type="protein sequence ID" value="SGZ55798.1"/>
    <property type="molecule type" value="Genomic_DNA"/>
</dbReference>
<name>A0A1L0BWM8_9ASCO</name>
<comment type="subcellular location">
    <subcellularLocation>
        <location evidence="2">Mitochondrion</location>
    </subcellularLocation>
</comment>
<dbReference type="GO" id="GO:0005739">
    <property type="term" value="C:mitochondrion"/>
    <property type="evidence" value="ECO:0007669"/>
    <property type="project" value="UniProtKB-SubCell"/>
</dbReference>
<keyword evidence="9" id="KW-1185">Reference proteome</keyword>
<accession>A0A1L0BWM8</accession>
<feature type="region of interest" description="Disordered" evidence="5">
    <location>
        <begin position="126"/>
        <end position="181"/>
    </location>
</feature>
<dbReference type="PANTHER" id="PTHR13475:SF3">
    <property type="entry name" value="NEUGRIN"/>
    <property type="match status" value="1"/>
</dbReference>
<dbReference type="Proteomes" id="UP000182259">
    <property type="component" value="Chromosome IV"/>
</dbReference>
<comment type="function">
    <text evidence="1">Required for respiratory activity and maintenance and expression of the mitochondrial genome.</text>
</comment>
<comment type="similarity">
    <text evidence="3">Belongs to the RRG9 family.</text>
</comment>
<dbReference type="STRING" id="45354.A0A1L0BWM8"/>
<dbReference type="OrthoDB" id="5578174at2759"/>
<dbReference type="Proteomes" id="UP000182334">
    <property type="component" value="Chromosome V"/>
</dbReference>
<proteinExistence type="inferred from homology"/>
<reference evidence="8 9" key="1">
    <citation type="submission" date="2016-10" db="EMBL/GenBank/DDBJ databases">
        <authorList>
            <person name="de Groot N.N."/>
        </authorList>
    </citation>
    <scope>NUCLEOTIDE SEQUENCE [LARGE SCALE GENOMIC DNA]</scope>
    <source>
        <strain evidence="7 9">CBS 141442</strain>
        <strain evidence="6 8">PYCC 4715</strain>
    </source>
</reference>
<dbReference type="Pfam" id="PF06413">
    <property type="entry name" value="Neugrin"/>
    <property type="match status" value="1"/>
</dbReference>
<dbReference type="AlphaFoldDB" id="A0A1L0BWM8"/>
<evidence type="ECO:0000313" key="6">
    <source>
        <dbReference type="EMBL" id="SGZ55759.1"/>
    </source>
</evidence>